<gene>
    <name evidence="2" type="ORF">INT46_011831</name>
</gene>
<dbReference type="GO" id="GO:0031267">
    <property type="term" value="F:small GTPase binding"/>
    <property type="evidence" value="ECO:0007669"/>
    <property type="project" value="TreeGrafter"/>
</dbReference>
<dbReference type="Gene3D" id="1.10.472.80">
    <property type="entry name" value="Ypt/Rab-GAP domain of gyp1p, domain 3"/>
    <property type="match status" value="1"/>
</dbReference>
<feature type="domain" description="Rab-GAP TBC" evidence="1">
    <location>
        <begin position="211"/>
        <end position="427"/>
    </location>
</feature>
<evidence type="ECO:0000259" key="1">
    <source>
        <dbReference type="PROSITE" id="PS50086"/>
    </source>
</evidence>
<dbReference type="FunFam" id="1.10.8.270:FF:000026">
    <property type="entry name" value="TBC (Tre-2/Bub2/Cdc16) domain family"/>
    <property type="match status" value="1"/>
</dbReference>
<dbReference type="InterPro" id="IPR050302">
    <property type="entry name" value="Rab_GAP_TBC_domain"/>
</dbReference>
<organism evidence="2 3">
    <name type="scientific">Mucor plumbeus</name>
    <dbReference type="NCBI Taxonomy" id="97098"/>
    <lineage>
        <taxon>Eukaryota</taxon>
        <taxon>Fungi</taxon>
        <taxon>Fungi incertae sedis</taxon>
        <taxon>Mucoromycota</taxon>
        <taxon>Mucoromycotina</taxon>
        <taxon>Mucoromycetes</taxon>
        <taxon>Mucorales</taxon>
        <taxon>Mucorineae</taxon>
        <taxon>Mucoraceae</taxon>
        <taxon>Mucor</taxon>
    </lineage>
</organism>
<dbReference type="Gene3D" id="1.10.10.750">
    <property type="entry name" value="Ypt/Rab-GAP domain of gyp1p, domain 1"/>
    <property type="match status" value="1"/>
</dbReference>
<comment type="caution">
    <text evidence="2">The sequence shown here is derived from an EMBL/GenBank/DDBJ whole genome shotgun (WGS) entry which is preliminary data.</text>
</comment>
<dbReference type="PANTHER" id="PTHR47219:SF20">
    <property type="entry name" value="TBC1 DOMAIN FAMILY MEMBER 2B"/>
    <property type="match status" value="1"/>
</dbReference>
<dbReference type="SUPFAM" id="SSF47923">
    <property type="entry name" value="Ypt/Rab-GAP domain of gyp1p"/>
    <property type="match status" value="2"/>
</dbReference>
<protein>
    <recommendedName>
        <fullName evidence="1">Rab-GAP TBC domain-containing protein</fullName>
    </recommendedName>
</protein>
<dbReference type="Gene3D" id="1.10.8.270">
    <property type="entry name" value="putative rabgap domain of human tbc1 domain family member 14 like domains"/>
    <property type="match status" value="1"/>
</dbReference>
<dbReference type="InterPro" id="IPR035969">
    <property type="entry name" value="Rab-GAP_TBC_sf"/>
</dbReference>
<accession>A0A8H7QFL0</accession>
<evidence type="ECO:0000313" key="2">
    <source>
        <dbReference type="EMBL" id="KAG2191517.1"/>
    </source>
</evidence>
<reference evidence="2" key="1">
    <citation type="submission" date="2020-12" db="EMBL/GenBank/DDBJ databases">
        <title>Metabolic potential, ecology and presence of endohyphal bacteria is reflected in genomic diversity of Mucoromycotina.</title>
        <authorList>
            <person name="Muszewska A."/>
            <person name="Okrasinska A."/>
            <person name="Steczkiewicz K."/>
            <person name="Drgas O."/>
            <person name="Orlowska M."/>
            <person name="Perlinska-Lenart U."/>
            <person name="Aleksandrzak-Piekarczyk T."/>
            <person name="Szatraj K."/>
            <person name="Zielenkiewicz U."/>
            <person name="Pilsyk S."/>
            <person name="Malc E."/>
            <person name="Mieczkowski P."/>
            <person name="Kruszewska J.S."/>
            <person name="Biernat P."/>
            <person name="Pawlowska J."/>
        </authorList>
    </citation>
    <scope>NUCLEOTIDE SEQUENCE</scope>
    <source>
        <strain evidence="2">CBS 226.32</strain>
    </source>
</reference>
<dbReference type="OrthoDB" id="294251at2759"/>
<name>A0A8H7QFL0_9FUNG</name>
<dbReference type="PROSITE" id="PS50086">
    <property type="entry name" value="TBC_RABGAP"/>
    <property type="match status" value="1"/>
</dbReference>
<dbReference type="InterPro" id="IPR000195">
    <property type="entry name" value="Rab-GAP-TBC_dom"/>
</dbReference>
<dbReference type="AlphaFoldDB" id="A0A8H7QFL0"/>
<dbReference type="SMART" id="SM00164">
    <property type="entry name" value="TBC"/>
    <property type="match status" value="1"/>
</dbReference>
<dbReference type="PANTHER" id="PTHR47219">
    <property type="entry name" value="RAB GTPASE-ACTIVATING PROTEIN 1-LIKE"/>
    <property type="match status" value="1"/>
</dbReference>
<dbReference type="GO" id="GO:0005096">
    <property type="term" value="F:GTPase activator activity"/>
    <property type="evidence" value="ECO:0007669"/>
    <property type="project" value="TreeGrafter"/>
</dbReference>
<proteinExistence type="predicted"/>
<evidence type="ECO:0000313" key="3">
    <source>
        <dbReference type="Proteomes" id="UP000650833"/>
    </source>
</evidence>
<dbReference type="EMBL" id="JAEPRC010000817">
    <property type="protein sequence ID" value="KAG2191517.1"/>
    <property type="molecule type" value="Genomic_DNA"/>
</dbReference>
<keyword evidence="3" id="KW-1185">Reference proteome</keyword>
<sequence length="512" mass="59612">MSLYEMHYILDSSDESRVKEQQATLQKALQDLSIKSKLEQQQEHDKLLSKQYLREISEKHSVAVNFDLWLHSTNYTVVANECRPYSPYYTENSIISDTASVSAHSSRQRTPSMVSASSSYMSENTTTTASSFYSKEDDRCFNASTYILSERDMYGFKRPIQWVKTSKLIEFEQRYKLIKEKQAKSWSKLIANNDQQWPSLCSQLGRYVRKGIPHAMRAKVWMQYSGASKKLQENPGRYSLFLEIAESDTKNEYADAIQKDLHRTFPDNLYFACDIQNEDGFTTMAPDSNEKTQQLRHVLLAFSVHSPSIGYCQSLNFLVGFMLLFLNEEETFWMLVTIVQDIFPQNMFDTTMEGANIEQTVLMMMVYEKMPGVWTKIGSKKCFWECEQNEELPPITLLTSHWFLTLFINILPVETVLRIWDCVFVGEGCKVLYQVALTILKLNEQRIRDADDSVDAFQILQNMPKRLIDCDLFIKCVFSPENDVAQLTNEDIDSKRDLFKNRKLQRKQNRKN</sequence>
<dbReference type="Pfam" id="PF00566">
    <property type="entry name" value="RabGAP-TBC"/>
    <property type="match status" value="1"/>
</dbReference>
<dbReference type="Proteomes" id="UP000650833">
    <property type="component" value="Unassembled WGS sequence"/>
</dbReference>